<dbReference type="InterPro" id="IPR020583">
    <property type="entry name" value="Inositol_monoP_metal-BS"/>
</dbReference>
<keyword evidence="6" id="KW-1185">Reference proteome</keyword>
<dbReference type="Gene3D" id="3.40.190.80">
    <property type="match status" value="1"/>
</dbReference>
<dbReference type="EMBL" id="JBHRSV010000019">
    <property type="protein sequence ID" value="MFC2926493.1"/>
    <property type="molecule type" value="Genomic_DNA"/>
</dbReference>
<dbReference type="PRINTS" id="PR00377">
    <property type="entry name" value="IMPHPHTASES"/>
</dbReference>
<evidence type="ECO:0000256" key="1">
    <source>
        <dbReference type="ARBA" id="ARBA00009759"/>
    </source>
</evidence>
<dbReference type="Pfam" id="PF00459">
    <property type="entry name" value="Inositol_P"/>
    <property type="match status" value="1"/>
</dbReference>
<dbReference type="CDD" id="cd01638">
    <property type="entry name" value="CysQ"/>
    <property type="match status" value="1"/>
</dbReference>
<evidence type="ECO:0000256" key="4">
    <source>
        <dbReference type="ARBA" id="ARBA00022842"/>
    </source>
</evidence>
<accession>A0ABV6ZYP6</accession>
<keyword evidence="4" id="KW-0460">Magnesium</keyword>
<dbReference type="Proteomes" id="UP001595379">
    <property type="component" value="Unassembled WGS sequence"/>
</dbReference>
<evidence type="ECO:0000256" key="3">
    <source>
        <dbReference type="ARBA" id="ARBA00022801"/>
    </source>
</evidence>
<comment type="similarity">
    <text evidence="1">Belongs to the inositol monophosphatase superfamily.</text>
</comment>
<sequence length="259" mass="27604">MTSPLADPDRALIREAARAAGEVLADFFRSGAEAWEKSRGNPVTEADLAAEKTLESLLKSARPDYGWLSEESVDDGSRLTAQRSFVIDPMDGTRAFIKGKPHFTVSIGVVENGRPVAGAIFNPITSEMFDAAKGEGATLNGDAIHTSEHATLAGARLLGDPHLSRGLLEQGATIESRNSIAYRIALVAAGQFDASVSPRPKSDWDLAAADIIMSEAGGLLTDHAGQVYRYNTDSVLCRPPLAAGPRLHALLRDRLQNTA</sequence>
<dbReference type="SUPFAM" id="SSF56655">
    <property type="entry name" value="Carbohydrate phosphatase"/>
    <property type="match status" value="1"/>
</dbReference>
<reference evidence="6" key="1">
    <citation type="journal article" date="2019" name="Int. J. Syst. Evol. Microbiol.">
        <title>The Global Catalogue of Microorganisms (GCM) 10K type strain sequencing project: providing services to taxonomists for standard genome sequencing and annotation.</title>
        <authorList>
            <consortium name="The Broad Institute Genomics Platform"/>
            <consortium name="The Broad Institute Genome Sequencing Center for Infectious Disease"/>
            <person name="Wu L."/>
            <person name="Ma J."/>
        </authorList>
    </citation>
    <scope>NUCLEOTIDE SEQUENCE [LARGE SCALE GENOMIC DNA]</scope>
    <source>
        <strain evidence="6">KCTC 52487</strain>
    </source>
</reference>
<dbReference type="PROSITE" id="PS00629">
    <property type="entry name" value="IMP_1"/>
    <property type="match status" value="1"/>
</dbReference>
<gene>
    <name evidence="5" type="ORF">ACFOOR_10290</name>
</gene>
<protein>
    <submittedName>
        <fullName evidence="5">Inositol monophosphatase family protein</fullName>
    </submittedName>
</protein>
<name>A0ABV6ZYP6_9PROT</name>
<dbReference type="PANTHER" id="PTHR20854:SF4">
    <property type="entry name" value="INOSITOL-1-MONOPHOSPHATASE-RELATED"/>
    <property type="match status" value="1"/>
</dbReference>
<organism evidence="5 6">
    <name type="scientific">Hyphobacterium vulgare</name>
    <dbReference type="NCBI Taxonomy" id="1736751"/>
    <lineage>
        <taxon>Bacteria</taxon>
        <taxon>Pseudomonadati</taxon>
        <taxon>Pseudomonadota</taxon>
        <taxon>Alphaproteobacteria</taxon>
        <taxon>Maricaulales</taxon>
        <taxon>Maricaulaceae</taxon>
        <taxon>Hyphobacterium</taxon>
    </lineage>
</organism>
<evidence type="ECO:0000313" key="5">
    <source>
        <dbReference type="EMBL" id="MFC2926493.1"/>
    </source>
</evidence>
<comment type="caution">
    <text evidence="5">The sequence shown here is derived from an EMBL/GenBank/DDBJ whole genome shotgun (WGS) entry which is preliminary data.</text>
</comment>
<keyword evidence="2" id="KW-0479">Metal-binding</keyword>
<evidence type="ECO:0000256" key="2">
    <source>
        <dbReference type="ARBA" id="ARBA00022723"/>
    </source>
</evidence>
<proteinExistence type="inferred from homology"/>
<evidence type="ECO:0000313" key="6">
    <source>
        <dbReference type="Proteomes" id="UP001595379"/>
    </source>
</evidence>
<dbReference type="RefSeq" id="WP_343164284.1">
    <property type="nucleotide sequence ID" value="NZ_JBHRSV010000019.1"/>
</dbReference>
<dbReference type="InterPro" id="IPR000760">
    <property type="entry name" value="Inositol_monophosphatase-like"/>
</dbReference>
<dbReference type="Gene3D" id="3.30.540.10">
    <property type="entry name" value="Fructose-1,6-Bisphosphatase, subunit A, domain 1"/>
    <property type="match status" value="1"/>
</dbReference>
<keyword evidence="3" id="KW-0378">Hydrolase</keyword>
<dbReference type="PANTHER" id="PTHR20854">
    <property type="entry name" value="INOSITOL MONOPHOSPHATASE"/>
    <property type="match status" value="1"/>
</dbReference>